<keyword evidence="2" id="KW-0720">Serine protease</keyword>
<dbReference type="GO" id="GO:0004252">
    <property type="term" value="F:serine-type endopeptidase activity"/>
    <property type="evidence" value="ECO:0007669"/>
    <property type="project" value="UniProtKB-UniRule"/>
</dbReference>
<dbReference type="Gene3D" id="3.30.230.10">
    <property type="match status" value="1"/>
</dbReference>
<feature type="active site" evidence="2">
    <location>
        <position position="646"/>
    </location>
</feature>
<comment type="similarity">
    <text evidence="2">Belongs to the peptidase S16 family.</text>
</comment>
<comment type="catalytic activity">
    <reaction evidence="2">
        <text>Hydrolysis of proteins in presence of ATP.</text>
        <dbReference type="EC" id="3.4.21.53"/>
    </reaction>
</comment>
<keyword evidence="6" id="KW-1185">Reference proteome</keyword>
<dbReference type="Pfam" id="PF20436">
    <property type="entry name" value="LonB_AAA-LID"/>
    <property type="match status" value="1"/>
</dbReference>
<dbReference type="InterPro" id="IPR041699">
    <property type="entry name" value="AAA_32"/>
</dbReference>
<proteinExistence type="inferred from homology"/>
<dbReference type="EC" id="3.4.21.53" evidence="2"/>
<dbReference type="InterPro" id="IPR014721">
    <property type="entry name" value="Ribsml_uS5_D2-typ_fold_subgr"/>
</dbReference>
<dbReference type="Pfam" id="PF20437">
    <property type="entry name" value="LonC_helical"/>
    <property type="match status" value="1"/>
</dbReference>
<feature type="region of interest" description="Disordered" evidence="3">
    <location>
        <begin position="784"/>
        <end position="811"/>
    </location>
</feature>
<evidence type="ECO:0000259" key="4">
    <source>
        <dbReference type="PROSITE" id="PS51786"/>
    </source>
</evidence>
<reference evidence="5 6" key="1">
    <citation type="journal article" date="2020" name="Nature">
        <title>Bacterial chemolithoautotrophy via manganese oxidation.</title>
        <authorList>
            <person name="Yu H."/>
            <person name="Leadbetter J.R."/>
        </authorList>
    </citation>
    <scope>NUCLEOTIDE SEQUENCE [LARGE SCALE GENOMIC DNA]</scope>
    <source>
        <strain evidence="5 6">RBP-1</strain>
    </source>
</reference>
<dbReference type="GO" id="GO:0030163">
    <property type="term" value="P:protein catabolic process"/>
    <property type="evidence" value="ECO:0007669"/>
    <property type="project" value="InterPro"/>
</dbReference>
<dbReference type="GO" id="GO:0004176">
    <property type="term" value="F:ATP-dependent peptidase activity"/>
    <property type="evidence" value="ECO:0007669"/>
    <property type="project" value="UniProtKB-UniRule"/>
</dbReference>
<feature type="domain" description="Lon proteolytic" evidence="4">
    <location>
        <begin position="556"/>
        <end position="751"/>
    </location>
</feature>
<dbReference type="PROSITE" id="PS51786">
    <property type="entry name" value="LON_PROTEOLYTIC"/>
    <property type="match status" value="1"/>
</dbReference>
<dbReference type="PANTHER" id="PTHR10046">
    <property type="entry name" value="ATP DEPENDENT LON PROTEASE FAMILY MEMBER"/>
    <property type="match status" value="1"/>
</dbReference>
<dbReference type="Pfam" id="PF05362">
    <property type="entry name" value="Lon_C"/>
    <property type="match status" value="1"/>
</dbReference>
<dbReference type="InterPro" id="IPR046844">
    <property type="entry name" value="Lon-like_helical"/>
</dbReference>
<keyword evidence="2" id="KW-0378">Hydrolase</keyword>
<accession>A0A7X6I5V1</accession>
<evidence type="ECO:0000256" key="1">
    <source>
        <dbReference type="ARBA" id="ARBA00022670"/>
    </source>
</evidence>
<dbReference type="Gene3D" id="1.10.8.60">
    <property type="match status" value="1"/>
</dbReference>
<evidence type="ECO:0000256" key="3">
    <source>
        <dbReference type="SAM" id="MobiDB-lite"/>
    </source>
</evidence>
<evidence type="ECO:0000313" key="5">
    <source>
        <dbReference type="EMBL" id="NKE65708.1"/>
    </source>
</evidence>
<organism evidence="5 6">
    <name type="scientific">Ramlibacter lithotrophicus</name>
    <dbReference type="NCBI Taxonomy" id="2606681"/>
    <lineage>
        <taxon>Bacteria</taxon>
        <taxon>Pseudomonadati</taxon>
        <taxon>Pseudomonadota</taxon>
        <taxon>Betaproteobacteria</taxon>
        <taxon>Burkholderiales</taxon>
        <taxon>Comamonadaceae</taxon>
        <taxon>Ramlibacter</taxon>
    </lineage>
</organism>
<dbReference type="Pfam" id="PF13654">
    <property type="entry name" value="AAA_32"/>
    <property type="match status" value="1"/>
</dbReference>
<dbReference type="Proteomes" id="UP000521868">
    <property type="component" value="Unassembled WGS sequence"/>
</dbReference>
<dbReference type="Gene3D" id="3.40.50.300">
    <property type="entry name" value="P-loop containing nucleotide triphosphate hydrolases"/>
    <property type="match status" value="2"/>
</dbReference>
<sequence length="811" mass="88982">MPASQLCTRCDPARFAFETTESLPEPDQPFGQARAIEAVAMALDIAGPGYNLFVLGRPGSGRHEVVRQLVELHARQRPGPVDWCYLYNFADPNKPRALSLPAGEGGRLRAQMQGFAEEVGKAIQVAFESQEYRSRIEAIEKDYKQRENDALQALVQRAGQQGVAVLRTPQGFAFAPTKDGEPMTEEQLEALTQEERDRLSRTVEEMRTPLLDLMHELPRMRREMQSRIREATRDTMGFAAGHLIEELKEQFAAHPTVLSFLDEVLKDILEAGQQLREQRSEDEEPSGFTGSLSLIRYQVNLFVGHQPGDHVPVLECDNPTYANLVGRIDHLPHMGTLLTNFTMIKAGSLQRANGGYLLLDALEVLAQPYAWDGLKRALRSGEAVIESLPQVLGWVSTVALEPEPVPLALKIILFGERRHYYLLQALDPEFDDLFKVAADFEDEVPRDAQQTARYAALVGSLARGAKLRPLQRDAVTRLIEHAARQAGDAGKLSTATRQLEELLHEADLVAARAGRALVLREDVTQALAARIRRADRLRDNLHDAVLSDTLVVATSGAQAGQVNGLAVHELGEFRFGHPVRITATARQGDGDLVDIERESALGQPIHSKGVLILAAYLRSRYAQDLPYSMSASLVFEQSYGPVEGDSASLAELCALLSALAGLPVRQSLAVTGSIDQAGAVQAIGGVNEKIEGFFDVCRARGLTGEQGVLIPRANIRHLMLREDVVDAAAQGLFHVWPVGHVDEAVQLLTGHAAGERDAAGRLAEGTVNQLVTARLAQMALDRQAYATGQPRRPPSRWRKPGPRGRRADPRG</sequence>
<protein>
    <recommendedName>
        <fullName evidence="2">endopeptidase La</fullName>
        <ecNumber evidence="2">3.4.21.53</ecNumber>
    </recommendedName>
</protein>
<evidence type="ECO:0000256" key="2">
    <source>
        <dbReference type="PROSITE-ProRule" id="PRU01122"/>
    </source>
</evidence>
<dbReference type="AlphaFoldDB" id="A0A7X6I5V1"/>
<name>A0A7X6I5V1_9BURK</name>
<dbReference type="PRINTS" id="PR00830">
    <property type="entry name" value="ENDOLAPTASE"/>
</dbReference>
<dbReference type="InterPro" id="IPR020568">
    <property type="entry name" value="Ribosomal_Su5_D2-typ_SF"/>
</dbReference>
<dbReference type="InterPro" id="IPR027417">
    <property type="entry name" value="P-loop_NTPase"/>
</dbReference>
<evidence type="ECO:0000313" key="6">
    <source>
        <dbReference type="Proteomes" id="UP000521868"/>
    </source>
</evidence>
<dbReference type="InterPro" id="IPR027065">
    <property type="entry name" value="Lon_Prtase"/>
</dbReference>
<dbReference type="InterPro" id="IPR046843">
    <property type="entry name" value="LonB_AAA-LID"/>
</dbReference>
<dbReference type="SUPFAM" id="SSF52540">
    <property type="entry name" value="P-loop containing nucleoside triphosphate hydrolases"/>
    <property type="match status" value="1"/>
</dbReference>
<gene>
    <name evidence="5" type="ORF">RAMLITH_07720</name>
</gene>
<dbReference type="InterPro" id="IPR008269">
    <property type="entry name" value="Lon_proteolytic"/>
</dbReference>
<comment type="caution">
    <text evidence="5">The sequence shown here is derived from an EMBL/GenBank/DDBJ whole genome shotgun (WGS) entry which is preliminary data.</text>
</comment>
<dbReference type="GO" id="GO:0005524">
    <property type="term" value="F:ATP binding"/>
    <property type="evidence" value="ECO:0007669"/>
    <property type="project" value="InterPro"/>
</dbReference>
<dbReference type="EMBL" id="VTOX01000002">
    <property type="protein sequence ID" value="NKE65708.1"/>
    <property type="molecule type" value="Genomic_DNA"/>
</dbReference>
<dbReference type="GO" id="GO:0006508">
    <property type="term" value="P:proteolysis"/>
    <property type="evidence" value="ECO:0007669"/>
    <property type="project" value="UniProtKB-KW"/>
</dbReference>
<feature type="active site" evidence="2">
    <location>
        <position position="689"/>
    </location>
</feature>
<feature type="compositionally biased region" description="Basic residues" evidence="3">
    <location>
        <begin position="793"/>
        <end position="804"/>
    </location>
</feature>
<dbReference type="SUPFAM" id="SSF54211">
    <property type="entry name" value="Ribosomal protein S5 domain 2-like"/>
    <property type="match status" value="1"/>
</dbReference>
<keyword evidence="1 2" id="KW-0645">Protease</keyword>